<gene>
    <name evidence="2" type="ORF">KCMC57_64740</name>
</gene>
<feature type="region of interest" description="Disordered" evidence="1">
    <location>
        <begin position="23"/>
        <end position="60"/>
    </location>
</feature>
<proteinExistence type="predicted"/>
<dbReference type="AlphaFoldDB" id="A0AB33K3P4"/>
<dbReference type="KEGG" id="kic:KCMC57_64740"/>
<organism evidence="2">
    <name type="scientific">Kitasatospora sp. CMC57</name>
    <dbReference type="NCBI Taxonomy" id="3231513"/>
    <lineage>
        <taxon>Bacteria</taxon>
        <taxon>Bacillati</taxon>
        <taxon>Actinomycetota</taxon>
        <taxon>Actinomycetes</taxon>
        <taxon>Kitasatosporales</taxon>
        <taxon>Streptomycetaceae</taxon>
        <taxon>Kitasatospora</taxon>
    </lineage>
</organism>
<feature type="compositionally biased region" description="Basic and acidic residues" evidence="1">
    <location>
        <begin position="23"/>
        <end position="44"/>
    </location>
</feature>
<keyword evidence="2" id="KW-0614">Plasmid</keyword>
<sequence>MNHELTALERLLLEELPTGRVRDWNAHRPDISPEEAARNREELQRVISRPSMRTTTRSAA</sequence>
<feature type="compositionally biased region" description="Polar residues" evidence="1">
    <location>
        <begin position="51"/>
        <end position="60"/>
    </location>
</feature>
<evidence type="ECO:0000313" key="2">
    <source>
        <dbReference type="EMBL" id="BFP50106.1"/>
    </source>
</evidence>
<evidence type="ECO:0000256" key="1">
    <source>
        <dbReference type="SAM" id="MobiDB-lite"/>
    </source>
</evidence>
<name>A0AB33K3P4_9ACTN</name>
<accession>A0AB33K3P4</accession>
<dbReference type="EMBL" id="AP035882">
    <property type="protein sequence ID" value="BFP50106.1"/>
    <property type="molecule type" value="Genomic_DNA"/>
</dbReference>
<reference evidence="2" key="1">
    <citation type="submission" date="2024-07" db="EMBL/GenBank/DDBJ databases">
        <title>Complete genome sequences of cellulolytic bacteria, Kitasatospora sp. CMC57 and Streptomyces sp. CMC78, isolated from Japanese agricultural soil.</title>
        <authorList>
            <person name="Hashimoto T."/>
            <person name="Ito M."/>
            <person name="Iwamoto M."/>
            <person name="Fukahori D."/>
            <person name="Shoda T."/>
            <person name="Sakoda M."/>
            <person name="Morohoshi T."/>
            <person name="Mitsuboshi M."/>
            <person name="Nishizawa T."/>
        </authorList>
    </citation>
    <scope>NUCLEOTIDE SEQUENCE</scope>
    <source>
        <strain evidence="2">CMC57</strain>
        <plasmid evidence="2">pCMC57_01</plasmid>
    </source>
</reference>
<protein>
    <submittedName>
        <fullName evidence="2">Uncharacterized protein</fullName>
    </submittedName>
</protein>
<geneLocation type="plasmid" evidence="2">
    <name>pCMC57_01</name>
</geneLocation>